<evidence type="ECO:0000256" key="1">
    <source>
        <dbReference type="ARBA" id="ARBA00009995"/>
    </source>
</evidence>
<dbReference type="Pfam" id="PF00201">
    <property type="entry name" value="UDPGT"/>
    <property type="match status" value="1"/>
</dbReference>
<sequence length="503" mass="56698">MKFNQTSIKLLHYLQRHQKLHLLQSLFLKEGKKMVVSEMEKKAELIFIPSPDIGHLVSSLEFAKLLINTHNNIFITVLCIKFPHTPFSDSYIKSVLNLQPQIKLIDLPQVESPPKELLISPPCYIKALMHTLTPHVKSTIQTILSSHSNHVVGLVLDLFCLSMIDVGNELGIPSYLFLTSNVGFLGFMLSLQNRRVDDVFNDYDPELLIPGFTNLVPSSVLPNAAYSKDGGYEAYYNLARRINDTKGIIVNTFSDLEQYSIDALYDHDEKIPPIYAVGPLLDLKGQPNPKLDQSQLDLILRWLDKQPNKSVVFLCFGSMGVSFGPSQIREIALGLKHSGVRFLWAMKSPPRTNNYEEKRLPEGFLEWMELEGKGMICGWAPQVEVLAHKAIGGFVSHCGWNSILESMWFGVPILTWPIYAEQQLNAFRMVKELGLAVELRVDYRIGSKEIVMAEEIEKGLKNLMEKENILLKKVQEMARNAVLCGGSSFISVGKLINIMIGSN</sequence>
<dbReference type="AlphaFoldDB" id="A0A396HYG5"/>
<dbReference type="InterPro" id="IPR050481">
    <property type="entry name" value="UDP-glycosyltransf_plant"/>
</dbReference>
<organism evidence="6 7">
    <name type="scientific">Medicago truncatula</name>
    <name type="common">Barrel medic</name>
    <name type="synonym">Medicago tribuloides</name>
    <dbReference type="NCBI Taxonomy" id="3880"/>
    <lineage>
        <taxon>Eukaryota</taxon>
        <taxon>Viridiplantae</taxon>
        <taxon>Streptophyta</taxon>
        <taxon>Embryophyta</taxon>
        <taxon>Tracheophyta</taxon>
        <taxon>Spermatophyta</taxon>
        <taxon>Magnoliopsida</taxon>
        <taxon>eudicotyledons</taxon>
        <taxon>Gunneridae</taxon>
        <taxon>Pentapetalae</taxon>
        <taxon>rosids</taxon>
        <taxon>fabids</taxon>
        <taxon>Fabales</taxon>
        <taxon>Fabaceae</taxon>
        <taxon>Papilionoideae</taxon>
        <taxon>50 kb inversion clade</taxon>
        <taxon>NPAAA clade</taxon>
        <taxon>Hologalegina</taxon>
        <taxon>IRL clade</taxon>
        <taxon>Trifolieae</taxon>
        <taxon>Medicago</taxon>
    </lineage>
</organism>
<dbReference type="PROSITE" id="PS00375">
    <property type="entry name" value="UDPGT"/>
    <property type="match status" value="1"/>
</dbReference>
<dbReference type="OrthoDB" id="5835829at2759"/>
<comment type="caution">
    <text evidence="6">The sequence shown here is derived from an EMBL/GenBank/DDBJ whole genome shotgun (WGS) entry which is preliminary data.</text>
</comment>
<name>A0A396HYG5_MEDTR</name>
<evidence type="ECO:0000313" key="7">
    <source>
        <dbReference type="Proteomes" id="UP000265566"/>
    </source>
</evidence>
<proteinExistence type="inferred from homology"/>
<keyword evidence="3 4" id="KW-0808">Transferase</keyword>
<dbReference type="Proteomes" id="UP000265566">
    <property type="component" value="Chromosome 5"/>
</dbReference>
<evidence type="ECO:0000256" key="5">
    <source>
        <dbReference type="RuleBase" id="RU362057"/>
    </source>
</evidence>
<dbReference type="InterPro" id="IPR002213">
    <property type="entry name" value="UDP_glucos_trans"/>
</dbReference>
<protein>
    <recommendedName>
        <fullName evidence="5">Glycosyltransferase</fullName>
        <ecNumber evidence="5">2.4.1.-</ecNumber>
    </recommendedName>
</protein>
<dbReference type="SUPFAM" id="SSF53756">
    <property type="entry name" value="UDP-Glycosyltransferase/glycogen phosphorylase"/>
    <property type="match status" value="1"/>
</dbReference>
<dbReference type="EC" id="2.4.1.-" evidence="5"/>
<evidence type="ECO:0000256" key="3">
    <source>
        <dbReference type="ARBA" id="ARBA00022679"/>
    </source>
</evidence>
<dbReference type="FunFam" id="3.40.50.2000:FF:000080">
    <property type="entry name" value="Glycosyltransferase"/>
    <property type="match status" value="1"/>
</dbReference>
<dbReference type="FunFam" id="3.40.50.2000:FF:000056">
    <property type="entry name" value="Glycosyltransferase"/>
    <property type="match status" value="1"/>
</dbReference>
<dbReference type="InterPro" id="IPR035595">
    <property type="entry name" value="UDP_glycos_trans_CS"/>
</dbReference>
<gene>
    <name evidence="6" type="ORF">MtrunA17_Chr5g0429681</name>
</gene>
<evidence type="ECO:0000256" key="4">
    <source>
        <dbReference type="RuleBase" id="RU003718"/>
    </source>
</evidence>
<dbReference type="CDD" id="cd03784">
    <property type="entry name" value="GT1_Gtf-like"/>
    <property type="match status" value="1"/>
</dbReference>
<evidence type="ECO:0000256" key="2">
    <source>
        <dbReference type="ARBA" id="ARBA00022676"/>
    </source>
</evidence>
<dbReference type="EMBL" id="PSQE01000005">
    <property type="protein sequence ID" value="RHN56455.1"/>
    <property type="molecule type" value="Genomic_DNA"/>
</dbReference>
<dbReference type="GO" id="GO:0035251">
    <property type="term" value="F:UDP-glucosyltransferase activity"/>
    <property type="evidence" value="ECO:0007669"/>
    <property type="project" value="InterPro"/>
</dbReference>
<reference evidence="7" key="1">
    <citation type="journal article" date="2018" name="Nat. Plants">
        <title>Whole-genome landscape of Medicago truncatula symbiotic genes.</title>
        <authorList>
            <person name="Pecrix Y."/>
            <person name="Staton S.E."/>
            <person name="Sallet E."/>
            <person name="Lelandais-Briere C."/>
            <person name="Moreau S."/>
            <person name="Carrere S."/>
            <person name="Blein T."/>
            <person name="Jardinaud M.F."/>
            <person name="Latrasse D."/>
            <person name="Zouine M."/>
            <person name="Zahm M."/>
            <person name="Kreplak J."/>
            <person name="Mayjonade B."/>
            <person name="Satge C."/>
            <person name="Perez M."/>
            <person name="Cauet S."/>
            <person name="Marande W."/>
            <person name="Chantry-Darmon C."/>
            <person name="Lopez-Roques C."/>
            <person name="Bouchez O."/>
            <person name="Berard A."/>
            <person name="Debelle F."/>
            <person name="Munos S."/>
            <person name="Bendahmane A."/>
            <person name="Berges H."/>
            <person name="Niebel A."/>
            <person name="Buitink J."/>
            <person name="Frugier F."/>
            <person name="Benhamed M."/>
            <person name="Crespi M."/>
            <person name="Gouzy J."/>
            <person name="Gamas P."/>
        </authorList>
    </citation>
    <scope>NUCLEOTIDE SEQUENCE [LARGE SCALE GENOMIC DNA]</scope>
    <source>
        <strain evidence="7">cv. Jemalong A17</strain>
    </source>
</reference>
<evidence type="ECO:0000313" key="6">
    <source>
        <dbReference type="EMBL" id="RHN56455.1"/>
    </source>
</evidence>
<dbReference type="PANTHER" id="PTHR48048:SF94">
    <property type="entry name" value="GLYCOSYLTRANSFERASE"/>
    <property type="match status" value="1"/>
</dbReference>
<dbReference type="PANTHER" id="PTHR48048">
    <property type="entry name" value="GLYCOSYLTRANSFERASE"/>
    <property type="match status" value="1"/>
</dbReference>
<dbReference type="Gramene" id="rna31860">
    <property type="protein sequence ID" value="RHN56455.1"/>
    <property type="gene ID" value="gene31860"/>
</dbReference>
<accession>A0A396HYG5</accession>
<keyword evidence="2 4" id="KW-0328">Glycosyltransferase</keyword>
<dbReference type="Gene3D" id="3.40.50.2000">
    <property type="entry name" value="Glycogen Phosphorylase B"/>
    <property type="match status" value="2"/>
</dbReference>
<comment type="similarity">
    <text evidence="1 4">Belongs to the UDP-glycosyltransferase family.</text>
</comment>